<evidence type="ECO:0000256" key="6">
    <source>
        <dbReference type="SAM" id="MobiDB-lite"/>
    </source>
</evidence>
<keyword evidence="2 5" id="KW-0853">WD repeat</keyword>
<dbReference type="PRINTS" id="PR00320">
    <property type="entry name" value="GPROTEINBRPT"/>
</dbReference>
<comment type="caution">
    <text evidence="7">The sequence shown here is derived from an EMBL/GenBank/DDBJ whole genome shotgun (WGS) entry which is preliminary data.</text>
</comment>
<dbReference type="PANTHER" id="PTHR19865:SF0">
    <property type="entry name" value="U3 SMALL NUCLEOLAR RNA-INTERACTING PROTEIN 2"/>
    <property type="match status" value="1"/>
</dbReference>
<dbReference type="InterPro" id="IPR020472">
    <property type="entry name" value="WD40_PAC1"/>
</dbReference>
<dbReference type="InterPro" id="IPR039241">
    <property type="entry name" value="Rrp9-like"/>
</dbReference>
<feature type="repeat" description="WD" evidence="5">
    <location>
        <begin position="436"/>
        <end position="469"/>
    </location>
</feature>
<name>A0A836B1T3_9CHLO</name>
<feature type="region of interest" description="Disordered" evidence="6">
    <location>
        <begin position="200"/>
        <end position="230"/>
    </location>
</feature>
<dbReference type="SMART" id="SM00320">
    <property type="entry name" value="WD40"/>
    <property type="match status" value="6"/>
</dbReference>
<feature type="repeat" description="WD" evidence="5">
    <location>
        <begin position="321"/>
        <end position="361"/>
    </location>
</feature>
<evidence type="ECO:0000256" key="3">
    <source>
        <dbReference type="ARBA" id="ARBA00022737"/>
    </source>
</evidence>
<keyword evidence="3" id="KW-0677">Repeat</keyword>
<keyword evidence="4" id="KW-0539">Nucleus</keyword>
<evidence type="ECO:0000256" key="4">
    <source>
        <dbReference type="ARBA" id="ARBA00023242"/>
    </source>
</evidence>
<comment type="subcellular location">
    <subcellularLocation>
        <location evidence="1">Nucleus</location>
    </subcellularLocation>
</comment>
<evidence type="ECO:0000256" key="2">
    <source>
        <dbReference type="ARBA" id="ARBA00022574"/>
    </source>
</evidence>
<dbReference type="FunFam" id="2.130.10.10:FF:000509">
    <property type="entry name" value="U3 small nucleolar RNA-interacting protein"/>
    <property type="match status" value="1"/>
</dbReference>
<dbReference type="GO" id="GO:0032040">
    <property type="term" value="C:small-subunit processome"/>
    <property type="evidence" value="ECO:0007669"/>
    <property type="project" value="TreeGrafter"/>
</dbReference>
<dbReference type="Pfam" id="PF00400">
    <property type="entry name" value="WD40"/>
    <property type="match status" value="5"/>
</dbReference>
<dbReference type="PROSITE" id="PS50082">
    <property type="entry name" value="WD_REPEATS_2"/>
    <property type="match status" value="4"/>
</dbReference>
<dbReference type="InterPro" id="IPR036322">
    <property type="entry name" value="WD40_repeat_dom_sf"/>
</dbReference>
<dbReference type="OrthoDB" id="189968at2759"/>
<dbReference type="GO" id="GO:0034511">
    <property type="term" value="F:U3 snoRNA binding"/>
    <property type="evidence" value="ECO:0007669"/>
    <property type="project" value="InterPro"/>
</dbReference>
<dbReference type="SUPFAM" id="SSF50978">
    <property type="entry name" value="WD40 repeat-like"/>
    <property type="match status" value="1"/>
</dbReference>
<evidence type="ECO:0000313" key="8">
    <source>
        <dbReference type="Proteomes" id="UP000613740"/>
    </source>
</evidence>
<dbReference type="PROSITE" id="PS50294">
    <property type="entry name" value="WD_REPEATS_REGION"/>
    <property type="match status" value="2"/>
</dbReference>
<accession>A0A836B1T3</accession>
<evidence type="ECO:0000313" key="7">
    <source>
        <dbReference type="EMBL" id="KAG2445131.1"/>
    </source>
</evidence>
<dbReference type="EMBL" id="JAEHOD010000027">
    <property type="protein sequence ID" value="KAG2445131.1"/>
    <property type="molecule type" value="Genomic_DNA"/>
</dbReference>
<feature type="repeat" description="WD" evidence="5">
    <location>
        <begin position="161"/>
        <end position="202"/>
    </location>
</feature>
<dbReference type="Gene3D" id="2.130.10.10">
    <property type="entry name" value="YVTN repeat-like/Quinoprotein amine dehydrogenase"/>
    <property type="match status" value="1"/>
</dbReference>
<dbReference type="Proteomes" id="UP000613740">
    <property type="component" value="Unassembled WGS sequence"/>
</dbReference>
<protein>
    <recommendedName>
        <fullName evidence="9">U3 small nucleolar RNA-interacting 2</fullName>
    </recommendedName>
</protein>
<feature type="compositionally biased region" description="Basic and acidic residues" evidence="6">
    <location>
        <begin position="60"/>
        <end position="75"/>
    </location>
</feature>
<evidence type="ECO:0000256" key="1">
    <source>
        <dbReference type="ARBA" id="ARBA00004123"/>
    </source>
</evidence>
<dbReference type="AlphaFoldDB" id="A0A836B1T3"/>
<evidence type="ECO:0008006" key="9">
    <source>
        <dbReference type="Google" id="ProtNLM"/>
    </source>
</evidence>
<sequence length="603" mass="63808">MKKTGTRPAGKRGGLPTKPAKKAKKSRADDDGDAFFLADDDDRKREEEEDEDEEEQETADQLRLRLAREYLSKLQDEEDERDDRRGVTGGSEDEEGGSEGEEDEEEDEGARTLDAAARSQRLADRLQQDVAQAAGRLQRKLAQRVRVLAPGDEGYCEPSCSRAHRLAATAVCLTSDDSTAFTVSKDGGICRWDVETGKRTHMYRPGDGPNGSGGASTSAPSSGGGGGADWVARKARSASKAALAAVAVSSDGRYLAVGGGDSKVHVFEAGGSGAYVMGFPGHKDAVTGLVFRDGTHTLMSCSSDRTVKLWSLDDRAYMDTLYGHQAEVLSIDSLRAERVITGAHDHTCRLWKIPEESQLIFRAHDRVLDCVRFVTGSEWVSGGCDGGLHLWSNTKKKPVFVARGAHGPASAAAYSAPAAGVSTGLGEGEGEGGAALQAEHGWINSVAVCRNSDLVASGAGDGAIRLWSVTPSKSGGAGGLGCIGALPQRGFVNGLAIARSARFLVAAVGQEPRMGRWARDPRARNGLAVHRLGGLEQLQGATPLVAWCASRMSYRALTLAKKNGWKYDETVQPPFPAGTDGMEAFCFPAGRSPPPAAAGPARQ</sequence>
<keyword evidence="8" id="KW-1185">Reference proteome</keyword>
<reference evidence="7" key="1">
    <citation type="journal article" date="2020" name="bioRxiv">
        <title>Comparative genomics of Chlamydomonas.</title>
        <authorList>
            <person name="Craig R.J."/>
            <person name="Hasan A.R."/>
            <person name="Ness R.W."/>
            <person name="Keightley P.D."/>
        </authorList>
    </citation>
    <scope>NUCLEOTIDE SEQUENCE</scope>
    <source>
        <strain evidence="7">CCAP 11/173</strain>
    </source>
</reference>
<dbReference type="InterPro" id="IPR015943">
    <property type="entry name" value="WD40/YVTN_repeat-like_dom_sf"/>
</dbReference>
<evidence type="ECO:0000256" key="5">
    <source>
        <dbReference type="PROSITE-ProRule" id="PRU00221"/>
    </source>
</evidence>
<feature type="compositionally biased region" description="Acidic residues" evidence="6">
    <location>
        <begin position="91"/>
        <end position="108"/>
    </location>
</feature>
<feature type="compositionally biased region" description="Acidic residues" evidence="6">
    <location>
        <begin position="47"/>
        <end position="58"/>
    </location>
</feature>
<feature type="repeat" description="WD" evidence="5">
    <location>
        <begin position="279"/>
        <end position="320"/>
    </location>
</feature>
<feature type="region of interest" description="Disordered" evidence="6">
    <location>
        <begin position="1"/>
        <end position="112"/>
    </location>
</feature>
<gene>
    <name evidence="7" type="ORF">HYH02_008599</name>
</gene>
<dbReference type="PANTHER" id="PTHR19865">
    <property type="entry name" value="U3 SMALL NUCLEOLAR RNA INTERACTING PROTEIN 2"/>
    <property type="match status" value="1"/>
</dbReference>
<proteinExistence type="predicted"/>
<organism evidence="7 8">
    <name type="scientific">Chlamydomonas schloesseri</name>
    <dbReference type="NCBI Taxonomy" id="2026947"/>
    <lineage>
        <taxon>Eukaryota</taxon>
        <taxon>Viridiplantae</taxon>
        <taxon>Chlorophyta</taxon>
        <taxon>core chlorophytes</taxon>
        <taxon>Chlorophyceae</taxon>
        <taxon>CS clade</taxon>
        <taxon>Chlamydomonadales</taxon>
        <taxon>Chlamydomonadaceae</taxon>
        <taxon>Chlamydomonas</taxon>
    </lineage>
</organism>
<dbReference type="InterPro" id="IPR001680">
    <property type="entry name" value="WD40_rpt"/>
</dbReference>